<evidence type="ECO:0000313" key="4">
    <source>
        <dbReference type="Proteomes" id="UP000275846"/>
    </source>
</evidence>
<keyword evidence="4" id="KW-1185">Reference proteome</keyword>
<dbReference type="STRING" id="70667.A0A183SFQ1"/>
<name>A0A183SFQ1_SCHSO</name>
<dbReference type="InterPro" id="IPR036734">
    <property type="entry name" value="Neur_chan_lig-bd_sf"/>
</dbReference>
<dbReference type="EMBL" id="UYSU01032410">
    <property type="protein sequence ID" value="VDL89434.1"/>
    <property type="molecule type" value="Genomic_DNA"/>
</dbReference>
<feature type="region of interest" description="Disordered" evidence="1">
    <location>
        <begin position="103"/>
        <end position="131"/>
    </location>
</feature>
<dbReference type="Proteomes" id="UP000275846">
    <property type="component" value="Unassembled WGS sequence"/>
</dbReference>
<reference evidence="3 4" key="2">
    <citation type="submission" date="2018-11" db="EMBL/GenBank/DDBJ databases">
        <authorList>
            <consortium name="Pathogen Informatics"/>
        </authorList>
    </citation>
    <scope>NUCLEOTIDE SEQUENCE [LARGE SCALE GENOMIC DNA]</scope>
    <source>
        <strain evidence="3 4">NST_G2</strain>
    </source>
</reference>
<dbReference type="GO" id="GO:0005230">
    <property type="term" value="F:extracellular ligand-gated monoatomic ion channel activity"/>
    <property type="evidence" value="ECO:0007669"/>
    <property type="project" value="InterPro"/>
</dbReference>
<dbReference type="GO" id="GO:0016020">
    <property type="term" value="C:membrane"/>
    <property type="evidence" value="ECO:0007669"/>
    <property type="project" value="InterPro"/>
</dbReference>
<evidence type="ECO:0000259" key="2">
    <source>
        <dbReference type="Pfam" id="PF02931"/>
    </source>
</evidence>
<gene>
    <name evidence="3" type="ORF">SSLN_LOCUS3049</name>
</gene>
<dbReference type="OrthoDB" id="189655at2759"/>
<evidence type="ECO:0000313" key="3">
    <source>
        <dbReference type="EMBL" id="VDL89434.1"/>
    </source>
</evidence>
<dbReference type="Gene3D" id="2.70.170.10">
    <property type="entry name" value="Neurotransmitter-gated ion-channel ligand-binding domain"/>
    <property type="match status" value="1"/>
</dbReference>
<sequence length="329" mass="37931">MTSHPKKDIDVDTTPQSNFKGLKYPFPFYEEAMVPDFPRRQDSRKEMGQELTANLMNVVPTNPPLENLGSQQVETDSYLACNEKRMKKTSSGRPLEKSVTWHDNKNKKQAKTAPTVRTVPEVSEESSNPKSNVEEVGYARKYKIQDKEEKVDELINILSDLCDALSEQQRVNADFPCLTSDGETQVSSSAERHKCSPLEFPMKGYPNHDEELKERKEKVIVEVRVVFLKIGEIDTLKEYYQADAFIQAKWREPKLDGKGHKYLSATTLDQYWNPLCYVDNILSETKEVRWLSTQLSPKGEVYIVERRRVRGVFLETLELNDFPLDVQVM</sequence>
<proteinExistence type="predicted"/>
<dbReference type="WBParaSite" id="SSLN_0000314901-mRNA-1">
    <property type="protein sequence ID" value="SSLN_0000314901-mRNA-1"/>
    <property type="gene ID" value="SSLN_0000314901"/>
</dbReference>
<dbReference type="SUPFAM" id="SSF63712">
    <property type="entry name" value="Nicotinic receptor ligand binding domain-like"/>
    <property type="match status" value="1"/>
</dbReference>
<dbReference type="Pfam" id="PF02931">
    <property type="entry name" value="Neur_chan_LBD"/>
    <property type="match status" value="1"/>
</dbReference>
<protein>
    <submittedName>
        <fullName evidence="5">Neur_chan_LBD domain-containing protein</fullName>
    </submittedName>
</protein>
<evidence type="ECO:0000313" key="5">
    <source>
        <dbReference type="WBParaSite" id="SSLN_0000314901-mRNA-1"/>
    </source>
</evidence>
<dbReference type="AlphaFoldDB" id="A0A183SFQ1"/>
<dbReference type="InterPro" id="IPR006202">
    <property type="entry name" value="Neur_chan_lig-bd"/>
</dbReference>
<evidence type="ECO:0000256" key="1">
    <source>
        <dbReference type="SAM" id="MobiDB-lite"/>
    </source>
</evidence>
<feature type="domain" description="Neurotransmitter-gated ion-channel ligand-binding" evidence="2">
    <location>
        <begin position="202"/>
        <end position="327"/>
    </location>
</feature>
<reference evidence="5" key="1">
    <citation type="submission" date="2016-06" db="UniProtKB">
        <authorList>
            <consortium name="WormBaseParasite"/>
        </authorList>
    </citation>
    <scope>IDENTIFICATION</scope>
</reference>
<accession>A0A183SFQ1</accession>
<organism evidence="5">
    <name type="scientific">Schistocephalus solidus</name>
    <name type="common">Tapeworm</name>
    <dbReference type="NCBI Taxonomy" id="70667"/>
    <lineage>
        <taxon>Eukaryota</taxon>
        <taxon>Metazoa</taxon>
        <taxon>Spiralia</taxon>
        <taxon>Lophotrochozoa</taxon>
        <taxon>Platyhelminthes</taxon>
        <taxon>Cestoda</taxon>
        <taxon>Eucestoda</taxon>
        <taxon>Diphyllobothriidea</taxon>
        <taxon>Diphyllobothriidae</taxon>
        <taxon>Schistocephalus</taxon>
    </lineage>
</organism>